<name>A0A1M5LNL3_9BACI</name>
<dbReference type="Proteomes" id="UP000183988">
    <property type="component" value="Unassembled WGS sequence"/>
</dbReference>
<dbReference type="STRING" id="930117.SAMN05216225_10494"/>
<dbReference type="InterPro" id="IPR007210">
    <property type="entry name" value="ABC_Gly_betaine_transp_sub-bd"/>
</dbReference>
<comment type="subcellular location">
    <subcellularLocation>
        <location evidence="1">Cell membrane</location>
    </subcellularLocation>
</comment>
<evidence type="ECO:0000256" key="4">
    <source>
        <dbReference type="ARBA" id="ARBA00023136"/>
    </source>
</evidence>
<feature type="domain" description="ABC-type glycine betaine transport system substrate-binding" evidence="6">
    <location>
        <begin position="203"/>
        <end position="304"/>
    </location>
</feature>
<keyword evidence="2" id="KW-0813">Transport</keyword>
<protein>
    <submittedName>
        <fullName evidence="7">Glycine betaine/proline transport system substrate-binding protein</fullName>
    </submittedName>
</protein>
<dbReference type="RefSeq" id="WP_072891673.1">
    <property type="nucleotide sequence ID" value="NZ_FQVW01000049.1"/>
</dbReference>
<dbReference type="AlphaFoldDB" id="A0A1M5LNL3"/>
<evidence type="ECO:0000313" key="8">
    <source>
        <dbReference type="Proteomes" id="UP000183988"/>
    </source>
</evidence>
<keyword evidence="3" id="KW-1003">Cell membrane</keyword>
<organism evidence="7 8">
    <name type="scientific">Ornithinibacillus halophilus</name>
    <dbReference type="NCBI Taxonomy" id="930117"/>
    <lineage>
        <taxon>Bacteria</taxon>
        <taxon>Bacillati</taxon>
        <taxon>Bacillota</taxon>
        <taxon>Bacilli</taxon>
        <taxon>Bacillales</taxon>
        <taxon>Bacillaceae</taxon>
        <taxon>Ornithinibacillus</taxon>
    </lineage>
</organism>
<dbReference type="PANTHER" id="PTHR47737:SF1">
    <property type="entry name" value="GLYCINE BETAINE_PROLINE BETAINE TRANSPORT SYSTEM PERMEASE PROTEIN PROW"/>
    <property type="match status" value="1"/>
</dbReference>
<keyword evidence="5" id="KW-0732">Signal</keyword>
<gene>
    <name evidence="7" type="ORF">SAMN05216225_10494</name>
</gene>
<feature type="domain" description="ABC-type glycine betaine transport system substrate-binding" evidence="6">
    <location>
        <begin position="43"/>
        <end position="184"/>
    </location>
</feature>
<dbReference type="GO" id="GO:0043190">
    <property type="term" value="C:ATP-binding cassette (ABC) transporter complex"/>
    <property type="evidence" value="ECO:0007669"/>
    <property type="project" value="InterPro"/>
</dbReference>
<dbReference type="Gene3D" id="3.40.190.100">
    <property type="entry name" value="Glycine betaine-binding periplasmic protein, domain 2"/>
    <property type="match status" value="1"/>
</dbReference>
<dbReference type="GO" id="GO:0031460">
    <property type="term" value="P:glycine betaine transport"/>
    <property type="evidence" value="ECO:0007669"/>
    <property type="project" value="TreeGrafter"/>
</dbReference>
<keyword evidence="8" id="KW-1185">Reference proteome</keyword>
<dbReference type="SUPFAM" id="SSF53850">
    <property type="entry name" value="Periplasmic binding protein-like II"/>
    <property type="match status" value="2"/>
</dbReference>
<dbReference type="Pfam" id="PF04069">
    <property type="entry name" value="OpuAC"/>
    <property type="match status" value="2"/>
</dbReference>
<accession>A0A1M5LNL3</accession>
<evidence type="ECO:0000313" key="7">
    <source>
        <dbReference type="EMBL" id="SHG66667.1"/>
    </source>
</evidence>
<reference evidence="7 8" key="1">
    <citation type="submission" date="2016-11" db="EMBL/GenBank/DDBJ databases">
        <authorList>
            <person name="Jaros S."/>
            <person name="Januszkiewicz K."/>
            <person name="Wedrychowicz H."/>
        </authorList>
    </citation>
    <scope>NUCLEOTIDE SEQUENCE [LARGE SCALE GENOMIC DNA]</scope>
    <source>
        <strain evidence="7 8">IBRC-M 10683</strain>
    </source>
</reference>
<dbReference type="EMBL" id="FQVW01000049">
    <property type="protein sequence ID" value="SHG66667.1"/>
    <property type="molecule type" value="Genomic_DNA"/>
</dbReference>
<dbReference type="GO" id="GO:0015871">
    <property type="term" value="P:choline transport"/>
    <property type="evidence" value="ECO:0007669"/>
    <property type="project" value="TreeGrafter"/>
</dbReference>
<evidence type="ECO:0000259" key="6">
    <source>
        <dbReference type="Pfam" id="PF04069"/>
    </source>
</evidence>
<feature type="chain" id="PRO_5038380303" evidence="5">
    <location>
        <begin position="22"/>
        <end position="307"/>
    </location>
</feature>
<evidence type="ECO:0000256" key="1">
    <source>
        <dbReference type="ARBA" id="ARBA00004236"/>
    </source>
</evidence>
<sequence length="307" mass="33208">MFKRNWKGLGVALGLSLTLFAAGCGSDDENNSEGAANGNDEVNYSEELDYKITGIEAGAGVFKASEQALEDYGLEGWESVASSSGAMATALGEAIDKEEPIIVTGWSPHWKFAKYDLKYLEDPEGTFGDAEIIGTMVREGLEEDMPNAYTVLDQFFWTEQDMNDVMLEISDGGDAAEVAAAWVEDNADKVSEWTEGAEEVDGKEIELVYVEWDTEVASTHVVGKVLEDLGFDVTVTPIDNALMWQAVATGEADGMVAAWLPATHGDLYEEYKDQLVDLGANLEGAKIGLVVPSYMDIDSIADLQPAE</sequence>
<dbReference type="PANTHER" id="PTHR47737">
    <property type="entry name" value="GLYCINE BETAINE/PROLINE BETAINE TRANSPORT SYSTEM PERMEASE PROTEIN PROW"/>
    <property type="match status" value="1"/>
</dbReference>
<evidence type="ECO:0000256" key="2">
    <source>
        <dbReference type="ARBA" id="ARBA00022448"/>
    </source>
</evidence>
<dbReference type="PROSITE" id="PS51257">
    <property type="entry name" value="PROKAR_LIPOPROTEIN"/>
    <property type="match status" value="1"/>
</dbReference>
<evidence type="ECO:0000256" key="5">
    <source>
        <dbReference type="SAM" id="SignalP"/>
    </source>
</evidence>
<dbReference type="GO" id="GO:0015226">
    <property type="term" value="F:carnitine transmembrane transporter activity"/>
    <property type="evidence" value="ECO:0007669"/>
    <property type="project" value="TreeGrafter"/>
</dbReference>
<dbReference type="OrthoDB" id="9787902at2"/>
<dbReference type="Gene3D" id="3.10.105.10">
    <property type="entry name" value="Dipeptide-binding Protein, Domain 3"/>
    <property type="match status" value="1"/>
</dbReference>
<keyword evidence="4" id="KW-0472">Membrane</keyword>
<proteinExistence type="predicted"/>
<dbReference type="GO" id="GO:0005275">
    <property type="term" value="F:amine transmembrane transporter activity"/>
    <property type="evidence" value="ECO:0007669"/>
    <property type="project" value="TreeGrafter"/>
</dbReference>
<feature type="signal peptide" evidence="5">
    <location>
        <begin position="1"/>
        <end position="21"/>
    </location>
</feature>
<evidence type="ECO:0000256" key="3">
    <source>
        <dbReference type="ARBA" id="ARBA00022475"/>
    </source>
</evidence>